<dbReference type="EMBL" id="CABVLU010000001">
    <property type="protein sequence ID" value="VVT46716.1"/>
    <property type="molecule type" value="Genomic_DNA"/>
</dbReference>
<dbReference type="GeneID" id="43580174"/>
<accession>A0A5E8BBG0</accession>
<dbReference type="GO" id="GO:0006401">
    <property type="term" value="P:RNA catabolic process"/>
    <property type="evidence" value="ECO:0007669"/>
    <property type="project" value="TreeGrafter"/>
</dbReference>
<dbReference type="PANTHER" id="PTHR13383">
    <property type="entry name" value="RIBONUCLEASE H2 SUBUNIT B"/>
    <property type="match status" value="1"/>
</dbReference>
<dbReference type="Gene3D" id="1.10.20.120">
    <property type="match status" value="1"/>
</dbReference>
<sequence>MIHPRTKTSTLFLQNSKNLELFYELTAITGIRHNHKNEDELKPFELVSENARSLFISKANISLPSFSKFNNEPELGGRDFVNKTPDNIEACVAKEAGKSFVVSDGSLFISTPFSPLFFILPTLFKNKEQFLELSYLHDLLESETTEIDSQATTIQYIQFKNLANLVCDEQAHSIDFKDNDNKLPETKLYRLSMDKLFIYLDNIVNRIITSGLPTDIIKEVVYNPLVPPISTSDDLIPSPRLIDFSIHRTAIHLVLSYLPPEISKAYYIIKSHLFEELDKHAEKIKKQKDAAAKQQLALLHADGIPGSQTAITSKTKSGQKRKSTASDSSNTKKKKTNGSSTKTLTHFFKPIKSSK</sequence>
<proteinExistence type="predicted"/>
<evidence type="ECO:0000256" key="1">
    <source>
        <dbReference type="SAM" id="MobiDB-lite"/>
    </source>
</evidence>
<evidence type="ECO:0000313" key="4">
    <source>
        <dbReference type="Proteomes" id="UP000398389"/>
    </source>
</evidence>
<gene>
    <name evidence="3" type="ORF">SAPINGB_P001351</name>
</gene>
<protein>
    <recommendedName>
        <fullName evidence="2">Ribonuclease H2 subunit B wHTH domain-containing protein</fullName>
    </recommendedName>
</protein>
<dbReference type="OrthoDB" id="29098at2759"/>
<dbReference type="AlphaFoldDB" id="A0A5E8BBG0"/>
<name>A0A5E8BBG0_9ASCO</name>
<feature type="region of interest" description="Disordered" evidence="1">
    <location>
        <begin position="306"/>
        <end position="355"/>
    </location>
</feature>
<organism evidence="3 4">
    <name type="scientific">Magnusiomyces paraingens</name>
    <dbReference type="NCBI Taxonomy" id="2606893"/>
    <lineage>
        <taxon>Eukaryota</taxon>
        <taxon>Fungi</taxon>
        <taxon>Dikarya</taxon>
        <taxon>Ascomycota</taxon>
        <taxon>Saccharomycotina</taxon>
        <taxon>Dipodascomycetes</taxon>
        <taxon>Dipodascales</taxon>
        <taxon>Dipodascaceae</taxon>
        <taxon>Magnusiomyces</taxon>
    </lineage>
</organism>
<dbReference type="InterPro" id="IPR019024">
    <property type="entry name" value="RNase_H2_suB_wHTH"/>
</dbReference>
<feature type="compositionally biased region" description="Polar residues" evidence="1">
    <location>
        <begin position="306"/>
        <end position="316"/>
    </location>
</feature>
<keyword evidence="4" id="KW-1185">Reference proteome</keyword>
<dbReference type="Proteomes" id="UP000398389">
    <property type="component" value="Unassembled WGS sequence"/>
</dbReference>
<dbReference type="RefSeq" id="XP_031851965.1">
    <property type="nucleotide sequence ID" value="XM_031996074.1"/>
</dbReference>
<evidence type="ECO:0000259" key="2">
    <source>
        <dbReference type="Pfam" id="PF09468"/>
    </source>
</evidence>
<evidence type="ECO:0000313" key="3">
    <source>
        <dbReference type="EMBL" id="VVT46716.1"/>
    </source>
</evidence>
<reference evidence="3 4" key="1">
    <citation type="submission" date="2019-09" db="EMBL/GenBank/DDBJ databases">
        <authorList>
            <person name="Brejova B."/>
        </authorList>
    </citation>
    <scope>NUCLEOTIDE SEQUENCE [LARGE SCALE GENOMIC DNA]</scope>
</reference>
<dbReference type="GO" id="GO:0005654">
    <property type="term" value="C:nucleoplasm"/>
    <property type="evidence" value="ECO:0007669"/>
    <property type="project" value="TreeGrafter"/>
</dbReference>
<dbReference type="GO" id="GO:0032299">
    <property type="term" value="C:ribonuclease H2 complex"/>
    <property type="evidence" value="ECO:0007669"/>
    <property type="project" value="InterPro"/>
</dbReference>
<dbReference type="InterPro" id="IPR040456">
    <property type="entry name" value="RNase_H2_suB"/>
</dbReference>
<feature type="domain" description="Ribonuclease H2 subunit B wHTH" evidence="2">
    <location>
        <begin position="117"/>
        <end position="264"/>
    </location>
</feature>
<dbReference type="PANTHER" id="PTHR13383:SF11">
    <property type="entry name" value="RIBONUCLEASE H2 SUBUNIT B"/>
    <property type="match status" value="1"/>
</dbReference>
<dbReference type="Pfam" id="PF09468">
    <property type="entry name" value="RNase_H2-Ydr279"/>
    <property type="match status" value="1"/>
</dbReference>